<proteinExistence type="predicted"/>
<evidence type="ECO:0000256" key="1">
    <source>
        <dbReference type="SAM" id="MobiDB-lite"/>
    </source>
</evidence>
<organism evidence="2 3">
    <name type="scientific">Tricholomella constricta</name>
    <dbReference type="NCBI Taxonomy" id="117010"/>
    <lineage>
        <taxon>Eukaryota</taxon>
        <taxon>Fungi</taxon>
        <taxon>Dikarya</taxon>
        <taxon>Basidiomycota</taxon>
        <taxon>Agaricomycotina</taxon>
        <taxon>Agaricomycetes</taxon>
        <taxon>Agaricomycetidae</taxon>
        <taxon>Agaricales</taxon>
        <taxon>Tricholomatineae</taxon>
        <taxon>Lyophyllaceae</taxon>
        <taxon>Tricholomella</taxon>
    </lineage>
</organism>
<comment type="caution">
    <text evidence="2">The sequence shown here is derived from an EMBL/GenBank/DDBJ whole genome shotgun (WGS) entry which is preliminary data.</text>
</comment>
<reference evidence="2 3" key="1">
    <citation type="journal article" date="2020" name="ISME J.">
        <title>Uncovering the hidden diversity of litter-decomposition mechanisms in mushroom-forming fungi.</title>
        <authorList>
            <person name="Floudas D."/>
            <person name="Bentzer J."/>
            <person name="Ahren D."/>
            <person name="Johansson T."/>
            <person name="Persson P."/>
            <person name="Tunlid A."/>
        </authorList>
    </citation>
    <scope>NUCLEOTIDE SEQUENCE [LARGE SCALE GENOMIC DNA]</scope>
    <source>
        <strain evidence="2 3">CBS 661.87</strain>
    </source>
</reference>
<dbReference type="EMBL" id="JAACJP010000008">
    <property type="protein sequence ID" value="KAF5382683.1"/>
    <property type="molecule type" value="Genomic_DNA"/>
</dbReference>
<protein>
    <submittedName>
        <fullName evidence="2">Uncharacterized protein</fullName>
    </submittedName>
</protein>
<accession>A0A8H5HG66</accession>
<evidence type="ECO:0000313" key="3">
    <source>
        <dbReference type="Proteomes" id="UP000565441"/>
    </source>
</evidence>
<feature type="region of interest" description="Disordered" evidence="1">
    <location>
        <begin position="29"/>
        <end position="87"/>
    </location>
</feature>
<keyword evidence="3" id="KW-1185">Reference proteome</keyword>
<evidence type="ECO:0000313" key="2">
    <source>
        <dbReference type="EMBL" id="KAF5382683.1"/>
    </source>
</evidence>
<feature type="compositionally biased region" description="Polar residues" evidence="1">
    <location>
        <begin position="69"/>
        <end position="87"/>
    </location>
</feature>
<dbReference type="AlphaFoldDB" id="A0A8H5HG66"/>
<dbReference type="Proteomes" id="UP000565441">
    <property type="component" value="Unassembled WGS sequence"/>
</dbReference>
<gene>
    <name evidence="2" type="ORF">D9615_003059</name>
</gene>
<sequence>MSNIDHAIATFAKLSQSDLDNFFEAVKKEKDRQHREREEADRGLPHKQPSSKNFVRHNHRHRSLIDLRQQPTHQDTLPHSTSDTTTVPRNPMFTIHLSHYLPGVPEFDLPFPHQALTDTFGQLPSPGSTPEPFAEQDGVGLAAAMGNPVAVDVVMRHYGRTGFYTSN</sequence>
<dbReference type="OrthoDB" id="10590995at2759"/>
<feature type="compositionally biased region" description="Basic and acidic residues" evidence="1">
    <location>
        <begin position="29"/>
        <end position="44"/>
    </location>
</feature>
<name>A0A8H5HG66_9AGAR</name>